<name>A0A6A3GXT8_9STRA</name>
<dbReference type="AlphaFoldDB" id="A0A6A3GXT8"/>
<feature type="compositionally biased region" description="Basic and acidic residues" evidence="1">
    <location>
        <begin position="34"/>
        <end position="48"/>
    </location>
</feature>
<dbReference type="InterPro" id="IPR048324">
    <property type="entry name" value="ZSWIM1-3_RNaseH-like"/>
</dbReference>
<feature type="domain" description="ZSWIM1/3 RNaseH-like" evidence="2">
    <location>
        <begin position="489"/>
        <end position="594"/>
    </location>
</feature>
<feature type="compositionally biased region" description="Basic residues" evidence="1">
    <location>
        <begin position="229"/>
        <end position="238"/>
    </location>
</feature>
<dbReference type="EMBL" id="QXFV01006349">
    <property type="protein sequence ID" value="KAE8961723.1"/>
    <property type="molecule type" value="Genomic_DNA"/>
</dbReference>
<sequence>MPPDEELPPYPGNSTQRMDSERAIPTLSLQQQAETKHVQIRSDGRVENDEPDIPRLPPLRQLMRPRGKRLTPAQEEYLSVRYADRIPAGHVAPAEPGHSAPVEPMTEHKRVGEARPRSSSADSEEIVDVLRELGDPQASHNEPLDPRSTESLPKSYRNPDQKLSAEVPVGVDTALAEVLQQLDDEDEEASHGDTDANDYAEDSPAKTRHRDRVTGAQTTSSIKPGYTKTRPKKYRKINSGRIAEAKKDDSHAGSNYAPEADTEQFLEGLPLVWPSWEEFTAASTDFQEATFQQIVARTSTCVAIRNAQIKAAQIRAARKSTTKKAGASRKPRSATGGTLLPESWEVYSKTYLCTHGKPFEAKGTGKISHTKIRATGCCARVNARAKLRRGGGAGFHLVVKAKGTHNHALSPHTWYSCASNRRIQDENLREEVAVMSRAGAKPKGILAYLRAKTGKRTVLRDVHNMIQDAKKRFDPGSTDGDRALKVLDEFCEGAPGNTAEFVLDSGSGVVRVITCQSARMRRLFAAFPEVVLVDSTHDTNSNRYKLFSFAIHDVFGRGQYVQHALVITEEKPNLAIAVATFNKNNPAWTKIRVV</sequence>
<comment type="caution">
    <text evidence="3">The sequence shown here is derived from an EMBL/GenBank/DDBJ whole genome shotgun (WGS) entry which is preliminary data.</text>
</comment>
<accession>A0A6A3GXT8</accession>
<reference evidence="3 4" key="1">
    <citation type="submission" date="2018-09" db="EMBL/GenBank/DDBJ databases">
        <title>Genomic investigation of the strawberry pathogen Phytophthora fragariae indicates pathogenicity is determined by transcriptional variation in three key races.</title>
        <authorList>
            <person name="Adams T.M."/>
            <person name="Armitage A.D."/>
            <person name="Sobczyk M.K."/>
            <person name="Bates H.J."/>
            <person name="Dunwell J.M."/>
            <person name="Nellist C.F."/>
            <person name="Harrison R.J."/>
        </authorList>
    </citation>
    <scope>NUCLEOTIDE SEQUENCE [LARGE SCALE GENOMIC DNA]</scope>
    <source>
        <strain evidence="3 4">SCRP249</strain>
    </source>
</reference>
<dbReference type="Pfam" id="PF21056">
    <property type="entry name" value="ZSWIM1-3_RNaseH-like"/>
    <property type="match status" value="1"/>
</dbReference>
<evidence type="ECO:0000313" key="4">
    <source>
        <dbReference type="Proteomes" id="UP000429607"/>
    </source>
</evidence>
<dbReference type="InterPro" id="IPR052579">
    <property type="entry name" value="Zinc_finger_SWIM"/>
</dbReference>
<gene>
    <name evidence="3" type="ORF">PR001_g29951</name>
</gene>
<feature type="region of interest" description="Disordered" evidence="1">
    <location>
        <begin position="1"/>
        <end position="71"/>
    </location>
</feature>
<evidence type="ECO:0000256" key="1">
    <source>
        <dbReference type="SAM" id="MobiDB-lite"/>
    </source>
</evidence>
<feature type="compositionally biased region" description="Basic and acidic residues" evidence="1">
    <location>
        <begin position="105"/>
        <end position="116"/>
    </location>
</feature>
<dbReference type="PANTHER" id="PTHR31569:SF4">
    <property type="entry name" value="SWIM-TYPE DOMAIN-CONTAINING PROTEIN"/>
    <property type="match status" value="1"/>
</dbReference>
<proteinExistence type="predicted"/>
<protein>
    <recommendedName>
        <fullName evidence="2">ZSWIM1/3 RNaseH-like domain-containing protein</fullName>
    </recommendedName>
</protein>
<dbReference type="Proteomes" id="UP000429607">
    <property type="component" value="Unassembled WGS sequence"/>
</dbReference>
<evidence type="ECO:0000313" key="3">
    <source>
        <dbReference type="EMBL" id="KAE8961723.1"/>
    </source>
</evidence>
<feature type="region of interest" description="Disordered" evidence="1">
    <location>
        <begin position="89"/>
        <end position="261"/>
    </location>
</feature>
<feature type="non-terminal residue" evidence="3">
    <location>
        <position position="594"/>
    </location>
</feature>
<dbReference type="PANTHER" id="PTHR31569">
    <property type="entry name" value="SWIM-TYPE DOMAIN-CONTAINING PROTEIN"/>
    <property type="match status" value="1"/>
</dbReference>
<organism evidence="3 4">
    <name type="scientific">Phytophthora rubi</name>
    <dbReference type="NCBI Taxonomy" id="129364"/>
    <lineage>
        <taxon>Eukaryota</taxon>
        <taxon>Sar</taxon>
        <taxon>Stramenopiles</taxon>
        <taxon>Oomycota</taxon>
        <taxon>Peronosporomycetes</taxon>
        <taxon>Peronosporales</taxon>
        <taxon>Peronosporaceae</taxon>
        <taxon>Phytophthora</taxon>
    </lineage>
</organism>
<evidence type="ECO:0000259" key="2">
    <source>
        <dbReference type="Pfam" id="PF21056"/>
    </source>
</evidence>